<gene>
    <name evidence="1" type="ORF">UFOPK4173_01050</name>
</gene>
<protein>
    <submittedName>
        <fullName evidence="1">Unannotated protein</fullName>
    </submittedName>
</protein>
<proteinExistence type="predicted"/>
<organism evidence="1">
    <name type="scientific">freshwater metagenome</name>
    <dbReference type="NCBI Taxonomy" id="449393"/>
    <lineage>
        <taxon>unclassified sequences</taxon>
        <taxon>metagenomes</taxon>
        <taxon>ecological metagenomes</taxon>
    </lineage>
</organism>
<evidence type="ECO:0000313" key="1">
    <source>
        <dbReference type="EMBL" id="CAB5035001.1"/>
    </source>
</evidence>
<dbReference type="AlphaFoldDB" id="A0A6J7S1S6"/>
<accession>A0A6J7S1S6</accession>
<dbReference type="EMBL" id="CAFBPW010000112">
    <property type="protein sequence ID" value="CAB5035001.1"/>
    <property type="molecule type" value="Genomic_DNA"/>
</dbReference>
<sequence>MLRLDSAQNLLIAVLVICLHKVSCVELEFVAIPIGAVYGITVGALNEVFRSTESAAEKIKTLDSVVAIASRSAACRT</sequence>
<reference evidence="1" key="1">
    <citation type="submission" date="2020-05" db="EMBL/GenBank/DDBJ databases">
        <authorList>
            <person name="Chiriac C."/>
            <person name="Salcher M."/>
            <person name="Ghai R."/>
            <person name="Kavagutti S V."/>
        </authorList>
    </citation>
    <scope>NUCLEOTIDE SEQUENCE</scope>
</reference>
<name>A0A6J7S1S6_9ZZZZ</name>